<dbReference type="CDD" id="cd01320">
    <property type="entry name" value="ADA"/>
    <property type="match status" value="1"/>
</dbReference>
<dbReference type="FunFam" id="3.20.20.140:FF:000039">
    <property type="entry name" value="Adenine deaminase"/>
    <property type="match status" value="1"/>
</dbReference>
<protein>
    <recommendedName>
        <fullName evidence="5">Adenine deaminase</fullName>
        <shortName evidence="5">ADE</shortName>
        <ecNumber evidence="5">3.5.4.2</ecNumber>
    </recommendedName>
    <alternativeName>
        <fullName evidence="5">Adenine aminohydrolase</fullName>
        <shortName evidence="5">AAH</shortName>
    </alternativeName>
</protein>
<dbReference type="EMBL" id="QAAD01000007">
    <property type="protein sequence ID" value="PTN08788.1"/>
    <property type="molecule type" value="Genomic_DNA"/>
</dbReference>
<dbReference type="OrthoDB" id="9779574at2"/>
<feature type="active site" description="Proton donor" evidence="5">
    <location>
        <position position="202"/>
    </location>
</feature>
<proteinExistence type="inferred from homology"/>
<gene>
    <name evidence="7" type="ORF">C8N47_107148</name>
</gene>
<feature type="binding site" evidence="5">
    <location>
        <position position="21"/>
    </location>
    <ligand>
        <name>Zn(2+)</name>
        <dbReference type="ChEBI" id="CHEBI:29105"/>
        <note>catalytic</note>
    </ligand>
</feature>
<dbReference type="InterPro" id="IPR006330">
    <property type="entry name" value="Ado/ade_deaminase"/>
</dbReference>
<dbReference type="HAMAP" id="MF_01962">
    <property type="entry name" value="Adenine_deaminase"/>
    <property type="match status" value="1"/>
</dbReference>
<dbReference type="Gene3D" id="3.20.20.140">
    <property type="entry name" value="Metal-dependent hydrolases"/>
    <property type="match status" value="1"/>
</dbReference>
<keyword evidence="3 5" id="KW-0862">Zinc</keyword>
<dbReference type="NCBIfam" id="TIGR01430">
    <property type="entry name" value="aden_deam"/>
    <property type="match status" value="1"/>
</dbReference>
<keyword evidence="4 5" id="KW-0546">Nucleotide metabolism</keyword>
<dbReference type="GO" id="GO:0008270">
    <property type="term" value="F:zinc ion binding"/>
    <property type="evidence" value="ECO:0007669"/>
    <property type="project" value="UniProtKB-UniRule"/>
</dbReference>
<dbReference type="PANTHER" id="PTHR43114">
    <property type="entry name" value="ADENINE DEAMINASE"/>
    <property type="match status" value="1"/>
</dbReference>
<keyword evidence="2 5" id="KW-0378">Hydrolase</keyword>
<dbReference type="GO" id="GO:0000034">
    <property type="term" value="F:adenine deaminase activity"/>
    <property type="evidence" value="ECO:0007669"/>
    <property type="project" value="UniProtKB-UniRule"/>
</dbReference>
<dbReference type="InterPro" id="IPR001365">
    <property type="entry name" value="A_deaminase_dom"/>
</dbReference>
<keyword evidence="1 5" id="KW-0479">Metal-binding</keyword>
<comment type="cofactor">
    <cofactor evidence="5">
        <name>Zn(2+)</name>
        <dbReference type="ChEBI" id="CHEBI:29105"/>
    </cofactor>
    <text evidence="5">Binds 1 zinc ion per subunit.</text>
</comment>
<evidence type="ECO:0000256" key="2">
    <source>
        <dbReference type="ARBA" id="ARBA00022801"/>
    </source>
</evidence>
<dbReference type="EC" id="3.5.4.2" evidence="5"/>
<dbReference type="InterPro" id="IPR028892">
    <property type="entry name" value="ADE"/>
</dbReference>
<dbReference type="GO" id="GO:0005829">
    <property type="term" value="C:cytosol"/>
    <property type="evidence" value="ECO:0007669"/>
    <property type="project" value="TreeGrafter"/>
</dbReference>
<dbReference type="GO" id="GO:0043103">
    <property type="term" value="P:hypoxanthine salvage"/>
    <property type="evidence" value="ECO:0007669"/>
    <property type="project" value="UniProtKB-UniRule"/>
</dbReference>
<comment type="catalytic activity">
    <reaction evidence="5">
        <text>adenine + H2O + H(+) = hypoxanthine + NH4(+)</text>
        <dbReference type="Rhea" id="RHEA:23688"/>
        <dbReference type="ChEBI" id="CHEBI:15377"/>
        <dbReference type="ChEBI" id="CHEBI:15378"/>
        <dbReference type="ChEBI" id="CHEBI:16708"/>
        <dbReference type="ChEBI" id="CHEBI:17368"/>
        <dbReference type="ChEBI" id="CHEBI:28938"/>
        <dbReference type="EC" id="3.5.4.2"/>
    </reaction>
</comment>
<comment type="function">
    <text evidence="5">Catalyzes the hydrolytic deamination of adenine to hypoxanthine. Plays an important role in the purine salvage pathway and in nitrogen catabolism.</text>
</comment>
<comment type="similarity">
    <text evidence="5">Belongs to the metallo-dependent hydrolases superfamily. Adenosine and AMP deaminases family. Adenine deaminase type 2 subfamily.</text>
</comment>
<dbReference type="Pfam" id="PF00962">
    <property type="entry name" value="A_deaminase"/>
    <property type="match status" value="1"/>
</dbReference>
<feature type="binding site" evidence="5">
    <location>
        <position position="199"/>
    </location>
    <ligand>
        <name>Zn(2+)</name>
        <dbReference type="ChEBI" id="CHEBI:29105"/>
        <note>catalytic</note>
    </ligand>
</feature>
<feature type="binding site" evidence="5">
    <location>
        <position position="281"/>
    </location>
    <ligand>
        <name>substrate</name>
    </ligand>
</feature>
<reference evidence="7 8" key="1">
    <citation type="submission" date="2018-04" db="EMBL/GenBank/DDBJ databases">
        <title>Genomic Encyclopedia of Archaeal and Bacterial Type Strains, Phase II (KMG-II): from individual species to whole genera.</title>
        <authorList>
            <person name="Goeker M."/>
        </authorList>
    </citation>
    <scope>NUCLEOTIDE SEQUENCE [LARGE SCALE GENOMIC DNA]</scope>
    <source>
        <strain evidence="7 8">DSM 28823</strain>
    </source>
</reference>
<feature type="site" description="Important for catalytic activity" evidence="5">
    <location>
        <position position="223"/>
    </location>
</feature>
<organism evidence="7 8">
    <name type="scientific">Mangrovibacterium marinum</name>
    <dbReference type="NCBI Taxonomy" id="1639118"/>
    <lineage>
        <taxon>Bacteria</taxon>
        <taxon>Pseudomonadati</taxon>
        <taxon>Bacteroidota</taxon>
        <taxon>Bacteroidia</taxon>
        <taxon>Marinilabiliales</taxon>
        <taxon>Prolixibacteraceae</taxon>
        <taxon>Mangrovibacterium</taxon>
    </lineage>
</organism>
<evidence type="ECO:0000313" key="7">
    <source>
        <dbReference type="EMBL" id="PTN08788.1"/>
    </source>
</evidence>
<dbReference type="RefSeq" id="WP_107822178.1">
    <property type="nucleotide sequence ID" value="NZ_OY782574.1"/>
</dbReference>
<dbReference type="Proteomes" id="UP000243525">
    <property type="component" value="Unassembled WGS sequence"/>
</dbReference>
<evidence type="ECO:0000256" key="4">
    <source>
        <dbReference type="ARBA" id="ARBA00023080"/>
    </source>
</evidence>
<sequence>MAKTVSPDFIKGLPKAELHVHIEGTLEPELLFELAKRNSIHLKYPSIEALREAYSFTKLQDFLDIYYAGANVLQTEQDFYDLTWAYLKKAQMEGIVHAEIFFDPQTHTARGIQFETVINGISKALEDGREKLGISAKLIMCFLRHLVELSAFRTLEDALPYKDQIVGVGLDSSERGNPPSKFTDVFAAARREGFKLVAHAGEEGTEAYVREAIDLLKVDRIDHGNASIQDDHLVDALNERRMPLTLCPLSNKALHVIQNMEEHPLKKMLHKGLLVTVNSDDPAYFGGYINANFQAVADALLLNKEEVAQLARNSFHGSFLSDDEKACFLESIDRYCANN</sequence>
<name>A0A2T5C275_9BACT</name>
<dbReference type="InterPro" id="IPR032466">
    <property type="entry name" value="Metal_Hydrolase"/>
</dbReference>
<feature type="domain" description="Adenosine deaminase" evidence="6">
    <location>
        <begin position="14"/>
        <end position="334"/>
    </location>
</feature>
<dbReference type="GO" id="GO:0006146">
    <property type="term" value="P:adenine catabolic process"/>
    <property type="evidence" value="ECO:0007669"/>
    <property type="project" value="UniProtKB-UniRule"/>
</dbReference>
<evidence type="ECO:0000313" key="8">
    <source>
        <dbReference type="Proteomes" id="UP000243525"/>
    </source>
</evidence>
<accession>A0A2T5C275</accession>
<keyword evidence="8" id="KW-1185">Reference proteome</keyword>
<evidence type="ECO:0000256" key="5">
    <source>
        <dbReference type="HAMAP-Rule" id="MF_01962"/>
    </source>
</evidence>
<dbReference type="AlphaFoldDB" id="A0A2T5C275"/>
<evidence type="ECO:0000256" key="1">
    <source>
        <dbReference type="ARBA" id="ARBA00022723"/>
    </source>
</evidence>
<evidence type="ECO:0000256" key="3">
    <source>
        <dbReference type="ARBA" id="ARBA00022833"/>
    </source>
</evidence>
<dbReference type="GO" id="GO:0009117">
    <property type="term" value="P:nucleotide metabolic process"/>
    <property type="evidence" value="ECO:0007669"/>
    <property type="project" value="UniProtKB-KW"/>
</dbReference>
<dbReference type="PANTHER" id="PTHR43114:SF6">
    <property type="entry name" value="ADENINE DEAMINASE"/>
    <property type="match status" value="1"/>
</dbReference>
<evidence type="ECO:0000259" key="6">
    <source>
        <dbReference type="Pfam" id="PF00962"/>
    </source>
</evidence>
<feature type="binding site" evidence="5">
    <location>
        <position position="19"/>
    </location>
    <ligand>
        <name>Zn(2+)</name>
        <dbReference type="ChEBI" id="CHEBI:29105"/>
        <note>catalytic</note>
    </ligand>
</feature>
<dbReference type="SUPFAM" id="SSF51556">
    <property type="entry name" value="Metallo-dependent hydrolases"/>
    <property type="match status" value="1"/>
</dbReference>
<feature type="binding site" evidence="5">
    <location>
        <position position="280"/>
    </location>
    <ligand>
        <name>Zn(2+)</name>
        <dbReference type="ChEBI" id="CHEBI:29105"/>
        <note>catalytic</note>
    </ligand>
</feature>
<comment type="caution">
    <text evidence="7">The sequence shown here is derived from an EMBL/GenBank/DDBJ whole genome shotgun (WGS) entry which is preliminary data.</text>
</comment>
<dbReference type="NCBIfam" id="NF006850">
    <property type="entry name" value="PRK09358.1-6"/>
    <property type="match status" value="1"/>
</dbReference>